<evidence type="ECO:0000256" key="1">
    <source>
        <dbReference type="SAM" id="SignalP"/>
    </source>
</evidence>
<dbReference type="SUPFAM" id="SSF53850">
    <property type="entry name" value="Periplasmic binding protein-like II"/>
    <property type="match status" value="1"/>
</dbReference>
<dbReference type="PROSITE" id="PS51257">
    <property type="entry name" value="PROKAR_LIPOPROTEIN"/>
    <property type="match status" value="1"/>
</dbReference>
<proteinExistence type="predicted"/>
<gene>
    <name evidence="2" type="ORF">FM101_03845</name>
</gene>
<keyword evidence="3" id="KW-1185">Reference proteome</keyword>
<dbReference type="Gene3D" id="3.40.190.10">
    <property type="entry name" value="Periplasmic binding protein-like II"/>
    <property type="match status" value="1"/>
</dbReference>
<dbReference type="InterPro" id="IPR006059">
    <property type="entry name" value="SBP"/>
</dbReference>
<dbReference type="InterPro" id="IPR050490">
    <property type="entry name" value="Bact_solute-bd_prot1"/>
</dbReference>
<dbReference type="PANTHER" id="PTHR43649:SF12">
    <property type="entry name" value="DIACETYLCHITOBIOSE BINDING PROTEIN DASA"/>
    <property type="match status" value="1"/>
</dbReference>
<protein>
    <submittedName>
        <fullName evidence="2">Putative secreted sugar binding protein</fullName>
    </submittedName>
</protein>
<reference evidence="2 3" key="1">
    <citation type="submission" date="2017-02" db="EMBL/GenBank/DDBJ databases">
        <authorList>
            <person name="Peterson S.W."/>
        </authorList>
    </citation>
    <scope>NUCLEOTIDE SEQUENCE [LARGE SCALE GENOMIC DNA]</scope>
    <source>
        <strain evidence="2 3">B Ar 00.02</strain>
    </source>
</reference>
<dbReference type="RefSeq" id="WP_086995690.1">
    <property type="nucleotide sequence ID" value="NZ_FUHW01000016.1"/>
</dbReference>
<feature type="signal peptide" evidence="1">
    <location>
        <begin position="1"/>
        <end position="22"/>
    </location>
</feature>
<dbReference type="Proteomes" id="UP000195913">
    <property type="component" value="Unassembled WGS sequence"/>
</dbReference>
<keyword evidence="1" id="KW-0732">Signal</keyword>
<evidence type="ECO:0000313" key="3">
    <source>
        <dbReference type="Proteomes" id="UP000195913"/>
    </source>
</evidence>
<dbReference type="AlphaFoldDB" id="A0A1R4FG63"/>
<dbReference type="EMBL" id="FUHW01000016">
    <property type="protein sequence ID" value="SJM54914.1"/>
    <property type="molecule type" value="Genomic_DNA"/>
</dbReference>
<organism evidence="2 3">
    <name type="scientific">Arthrobacter rhombi</name>
    <dbReference type="NCBI Taxonomy" id="71253"/>
    <lineage>
        <taxon>Bacteria</taxon>
        <taxon>Bacillati</taxon>
        <taxon>Actinomycetota</taxon>
        <taxon>Actinomycetes</taxon>
        <taxon>Micrococcales</taxon>
        <taxon>Micrococcaceae</taxon>
        <taxon>Arthrobacter</taxon>
    </lineage>
</organism>
<name>A0A1R4FG63_9MICC</name>
<feature type="chain" id="PRO_5039317730" evidence="1">
    <location>
        <begin position="23"/>
        <end position="441"/>
    </location>
</feature>
<sequence>MKTTKKWAAALSIGTLVLGLSACGNSASNDVGDAQAGGTITYWASNQGTSVTDDERVLKESIDRYTEETGTKVELEVIPWSDLYNRILTAVSSGDGPDVLNIGNTWAVSLQASGAFLPWEGDALEKIGGQDRFVQTSWATGGAEGEAPTSVPLYGLSYSMYYNTKMFKEAGIESPPATWDDFVADAKKLTKDTNDDGKTDQWGVSLAGASVTNNAHAAFIRGLQNGESLYDADGKPQFAADGVVKGVNQWVQLMGSDGVVNPSMAEAQNGSDMVEDFAAGKSAMFFDQAPGKTLNARDMKDYKAAPVPMMTADATGLEGTQSHVAGINVSVFDNSDNKAAAVDFVKHLTSDDEQKYLNKEFTALPVVTAAYDDEAFQSDEITLKKDILANHAQPMPLYPSESQMETLVGTAVKNLFAKIAQGQKVSEADVKKALDNANSQM</sequence>
<dbReference type="Pfam" id="PF01547">
    <property type="entry name" value="SBP_bac_1"/>
    <property type="match status" value="1"/>
</dbReference>
<dbReference type="PANTHER" id="PTHR43649">
    <property type="entry name" value="ARABINOSE-BINDING PROTEIN-RELATED"/>
    <property type="match status" value="1"/>
</dbReference>
<accession>A0A1R4FG63</accession>
<evidence type="ECO:0000313" key="2">
    <source>
        <dbReference type="EMBL" id="SJM54914.1"/>
    </source>
</evidence>
<dbReference type="CDD" id="cd13585">
    <property type="entry name" value="PBP2_TMBP_like"/>
    <property type="match status" value="1"/>
</dbReference>